<dbReference type="AlphaFoldDB" id="A0A6J7IJY6"/>
<reference evidence="3" key="1">
    <citation type="submission" date="2020-05" db="EMBL/GenBank/DDBJ databases">
        <authorList>
            <person name="Chiriac C."/>
            <person name="Salcher M."/>
            <person name="Ghai R."/>
            <person name="Kavagutti S V."/>
        </authorList>
    </citation>
    <scope>NUCLEOTIDE SEQUENCE</scope>
</reference>
<dbReference type="InterPro" id="IPR051010">
    <property type="entry name" value="BCAA_transport"/>
</dbReference>
<organism evidence="3">
    <name type="scientific">freshwater metagenome</name>
    <dbReference type="NCBI Taxonomy" id="449393"/>
    <lineage>
        <taxon>unclassified sequences</taxon>
        <taxon>metagenomes</taxon>
        <taxon>ecological metagenomes</taxon>
    </lineage>
</organism>
<dbReference type="EMBL" id="CAFBMX010000005">
    <property type="protein sequence ID" value="CAB4930622.1"/>
    <property type="molecule type" value="Genomic_DNA"/>
</dbReference>
<proteinExistence type="predicted"/>
<evidence type="ECO:0000259" key="2">
    <source>
        <dbReference type="Pfam" id="PF13458"/>
    </source>
</evidence>
<dbReference type="PROSITE" id="PS51257">
    <property type="entry name" value="PROKAR_LIPOPROTEIN"/>
    <property type="match status" value="1"/>
</dbReference>
<dbReference type="PANTHER" id="PTHR30483">
    <property type="entry name" value="LEUCINE-SPECIFIC-BINDING PROTEIN"/>
    <property type="match status" value="1"/>
</dbReference>
<keyword evidence="1" id="KW-0732">Signal</keyword>
<name>A0A6J7IJY6_9ZZZZ</name>
<gene>
    <name evidence="3" type="ORF">UFOPK3674_01125</name>
</gene>
<dbReference type="PANTHER" id="PTHR30483:SF6">
    <property type="entry name" value="PERIPLASMIC BINDING PROTEIN OF ABC TRANSPORTER FOR NATURAL AMINO ACIDS"/>
    <property type="match status" value="1"/>
</dbReference>
<sequence>MRFRGAALPTVLVVFAALTLGACGGSDGASGSTADLPTGDRLTVYSSLALQGESRVQTLAIMQGIRLALHEAGGMAGGRRIRYVALDDSSAEEESWMPELAAANARRAVLDPDAIAYIGEFESRASAVTIPILNAADLAQVSPSNTYVGLTTAEPGSTKGEPDKYYPTGRRTFVRLVPRDTIQGAALVSQLAGDGCSRPALVHGDESYGAGLSRILEEQGRAAGITFVADLSAGSRPLELQSQARGLAKLGADCVVYTGLPGSVARGLLVAAAAALPAARLYGSDGLCQPGFTDPSIGGLPAAVGARFRCTLPTVDLREIPGGAAFLDAFRARYGPADPDPYAVYGYEAMRLILDQISAGYTTRGSLTRSLLQVRGRRSVLGTYSVKRSGDTTLTDYGLYRVGSDGLPTFERTIHQAP</sequence>
<evidence type="ECO:0000313" key="3">
    <source>
        <dbReference type="EMBL" id="CAB4930622.1"/>
    </source>
</evidence>
<dbReference type="InterPro" id="IPR028082">
    <property type="entry name" value="Peripla_BP_I"/>
</dbReference>
<dbReference type="Pfam" id="PF13458">
    <property type="entry name" value="Peripla_BP_6"/>
    <property type="match status" value="1"/>
</dbReference>
<dbReference type="InterPro" id="IPR028081">
    <property type="entry name" value="Leu-bd"/>
</dbReference>
<evidence type="ECO:0000256" key="1">
    <source>
        <dbReference type="ARBA" id="ARBA00022729"/>
    </source>
</evidence>
<protein>
    <submittedName>
        <fullName evidence="3">Unannotated protein</fullName>
    </submittedName>
</protein>
<dbReference type="Gene3D" id="3.40.50.2300">
    <property type="match status" value="2"/>
</dbReference>
<dbReference type="CDD" id="cd06342">
    <property type="entry name" value="PBP1_ABC_LIVBP-like"/>
    <property type="match status" value="1"/>
</dbReference>
<accession>A0A6J7IJY6</accession>
<dbReference type="SUPFAM" id="SSF53822">
    <property type="entry name" value="Periplasmic binding protein-like I"/>
    <property type="match status" value="1"/>
</dbReference>
<feature type="domain" description="Leucine-binding protein" evidence="2">
    <location>
        <begin position="60"/>
        <end position="406"/>
    </location>
</feature>